<protein>
    <submittedName>
        <fullName evidence="1">Uncharacterized protein</fullName>
    </submittedName>
</protein>
<dbReference type="EMBL" id="JAALLZ010000006">
    <property type="protein sequence ID" value="NGU31167.1"/>
    <property type="molecule type" value="Genomic_DNA"/>
</dbReference>
<proteinExistence type="predicted"/>
<gene>
    <name evidence="1" type="ORF">G6Z34_13840</name>
</gene>
<sequence>MNKEQILKETRSGLNLYTIDELKKIKDEDPIIQKILNDTIANMDNKSDNDIFKNIKAYKYPINFYKDGEMIHSSILKLDTNKYDLDNILYDKIVDYFYSLDDIKGFLTDLSLVNKKFEYVKDLGFIIRDEKGKLIKFMSFKDITKYIELGVYESLKNEIIPKLVKKVLFNIDSK</sequence>
<organism evidence="1 2">
    <name type="scientific">Clostridium perfringens</name>
    <dbReference type="NCBI Taxonomy" id="1502"/>
    <lineage>
        <taxon>Bacteria</taxon>
        <taxon>Bacillati</taxon>
        <taxon>Bacillota</taxon>
        <taxon>Clostridia</taxon>
        <taxon>Eubacteriales</taxon>
        <taxon>Clostridiaceae</taxon>
        <taxon>Clostridium</taxon>
    </lineage>
</organism>
<evidence type="ECO:0000313" key="2">
    <source>
        <dbReference type="Proteomes" id="UP000481454"/>
    </source>
</evidence>
<accession>A0AAP6WQ94</accession>
<comment type="caution">
    <text evidence="1">The sequence shown here is derived from an EMBL/GenBank/DDBJ whole genome shotgun (WGS) entry which is preliminary data.</text>
</comment>
<evidence type="ECO:0000313" key="1">
    <source>
        <dbReference type="EMBL" id="NGU31167.1"/>
    </source>
</evidence>
<dbReference type="RefSeq" id="WP_164801111.1">
    <property type="nucleotide sequence ID" value="NZ_JAALLZ010000006.1"/>
</dbReference>
<reference evidence="1 2" key="1">
    <citation type="submission" date="2020-02" db="EMBL/GenBank/DDBJ databases">
        <title>Genomic Insights into the Phylogeny and Genetic Plasticity of the Human and Animal Enteric Pathogen Clostridium perfringens.</title>
        <authorList>
            <person name="Feng Y."/>
            <person name="Hu Y."/>
        </authorList>
    </citation>
    <scope>NUCLEOTIDE SEQUENCE [LARGE SCALE GENOMIC DNA]</scope>
    <source>
        <strain evidence="1 2">CP-40</strain>
    </source>
</reference>
<dbReference type="Proteomes" id="UP000481454">
    <property type="component" value="Unassembled WGS sequence"/>
</dbReference>
<name>A0AAP6WQ94_CLOPF</name>
<dbReference type="AlphaFoldDB" id="A0AAP6WQ94"/>